<feature type="region of interest" description="Disordered" evidence="10">
    <location>
        <begin position="235"/>
        <end position="264"/>
    </location>
</feature>
<evidence type="ECO:0000256" key="9">
    <source>
        <dbReference type="PROSITE-ProRule" id="PRU01373"/>
    </source>
</evidence>
<dbReference type="PANTHER" id="PTHR30582">
    <property type="entry name" value="L,D-TRANSPEPTIDASE"/>
    <property type="match status" value="1"/>
</dbReference>
<dbReference type="UniPathway" id="UPA00219"/>
<dbReference type="InterPro" id="IPR050979">
    <property type="entry name" value="LD-transpeptidase"/>
</dbReference>
<comment type="caution">
    <text evidence="12">The sequence shown here is derived from an EMBL/GenBank/DDBJ whole genome shotgun (WGS) entry which is preliminary data.</text>
</comment>
<evidence type="ECO:0000256" key="1">
    <source>
        <dbReference type="ARBA" id="ARBA00004752"/>
    </source>
</evidence>
<gene>
    <name evidence="12" type="ORF">BK022_02955</name>
</gene>
<dbReference type="PANTHER" id="PTHR30582:SF24">
    <property type="entry name" value="L,D-TRANSPEPTIDASE ERFK_SRFK-RELATED"/>
    <property type="match status" value="1"/>
</dbReference>
<evidence type="ECO:0000256" key="4">
    <source>
        <dbReference type="ARBA" id="ARBA00022679"/>
    </source>
</evidence>
<dbReference type="Gene3D" id="2.40.440.10">
    <property type="entry name" value="L,D-transpeptidase catalytic domain-like"/>
    <property type="match status" value="1"/>
</dbReference>
<dbReference type="GO" id="GO:0018104">
    <property type="term" value="P:peptidoglycan-protein cross-linking"/>
    <property type="evidence" value="ECO:0007669"/>
    <property type="project" value="TreeGrafter"/>
</dbReference>
<dbReference type="CDD" id="cd16913">
    <property type="entry name" value="YkuD_like"/>
    <property type="match status" value="1"/>
</dbReference>
<dbReference type="EMBL" id="MNAO01000017">
    <property type="protein sequence ID" value="OHV17864.1"/>
    <property type="molecule type" value="Genomic_DNA"/>
</dbReference>
<keyword evidence="7 9" id="KW-0573">Peptidoglycan synthesis</keyword>
<feature type="active site" description="Nucleophile" evidence="9">
    <location>
        <position position="205"/>
    </location>
</feature>
<dbReference type="InterPro" id="IPR038063">
    <property type="entry name" value="Transpep_catalytic_dom"/>
</dbReference>
<dbReference type="GO" id="GO:0071555">
    <property type="term" value="P:cell wall organization"/>
    <property type="evidence" value="ECO:0007669"/>
    <property type="project" value="UniProtKB-UniRule"/>
</dbReference>
<dbReference type="FunFam" id="2.40.440.10:FF:000002">
    <property type="entry name" value="L,D-transpeptidase ErfK/SrfK"/>
    <property type="match status" value="1"/>
</dbReference>
<evidence type="ECO:0000256" key="10">
    <source>
        <dbReference type="SAM" id="MobiDB-lite"/>
    </source>
</evidence>
<keyword evidence="6 9" id="KW-0133">Cell shape</keyword>
<dbReference type="InterPro" id="IPR005490">
    <property type="entry name" value="LD_TPept_cat_dom"/>
</dbReference>
<name>A0A1S1PCW6_METEX</name>
<dbReference type="GO" id="GO:0016757">
    <property type="term" value="F:glycosyltransferase activity"/>
    <property type="evidence" value="ECO:0007669"/>
    <property type="project" value="UniProtKB-KW"/>
</dbReference>
<evidence type="ECO:0000256" key="8">
    <source>
        <dbReference type="ARBA" id="ARBA00023316"/>
    </source>
</evidence>
<comment type="similarity">
    <text evidence="2">Belongs to the YkuD family.</text>
</comment>
<dbReference type="SUPFAM" id="SSF141523">
    <property type="entry name" value="L,D-transpeptidase catalytic domain-like"/>
    <property type="match status" value="1"/>
</dbReference>
<comment type="pathway">
    <text evidence="1 9">Cell wall biogenesis; peptidoglycan biosynthesis.</text>
</comment>
<dbReference type="GO" id="GO:0005576">
    <property type="term" value="C:extracellular region"/>
    <property type="evidence" value="ECO:0007669"/>
    <property type="project" value="TreeGrafter"/>
</dbReference>
<keyword evidence="8 9" id="KW-0961">Cell wall biogenesis/degradation</keyword>
<dbReference type="GO" id="GO:0008360">
    <property type="term" value="P:regulation of cell shape"/>
    <property type="evidence" value="ECO:0007669"/>
    <property type="project" value="UniProtKB-UniRule"/>
</dbReference>
<dbReference type="GO" id="GO:0071972">
    <property type="term" value="F:peptidoglycan L,D-transpeptidase activity"/>
    <property type="evidence" value="ECO:0007669"/>
    <property type="project" value="TreeGrafter"/>
</dbReference>
<evidence type="ECO:0000256" key="5">
    <source>
        <dbReference type="ARBA" id="ARBA00022801"/>
    </source>
</evidence>
<reference evidence="12 13" key="1">
    <citation type="submission" date="2016-10" db="EMBL/GenBank/DDBJ databases">
        <title>Draft genome sequence of Methylobacterium extorquens CP3, a seed endophyte of Crotalaria pumila with plant growth-promoting and metal tolerance properties.</title>
        <authorList>
            <person name="Sanchez-Lopez A.S."/>
            <person name="Van Hamme J.D."/>
            <person name="Thijs S."/>
            <person name="Mcammond B.M."/>
            <person name="Stevens V."/>
            <person name="Gonzalez-Chavez M.D.C."/>
            <person name="Vangronsveld J."/>
        </authorList>
    </citation>
    <scope>NUCLEOTIDE SEQUENCE [LARGE SCALE GENOMIC DNA]</scope>
    <source>
        <strain evidence="12 13">CP3</strain>
    </source>
</reference>
<protein>
    <submittedName>
        <fullName evidence="12">L,D-transpeptidase</fullName>
    </submittedName>
</protein>
<evidence type="ECO:0000256" key="7">
    <source>
        <dbReference type="ARBA" id="ARBA00022984"/>
    </source>
</evidence>
<dbReference type="AlphaFoldDB" id="A0A1S1PCW6"/>
<dbReference type="Pfam" id="PF03734">
    <property type="entry name" value="YkuD"/>
    <property type="match status" value="1"/>
</dbReference>
<evidence type="ECO:0000256" key="6">
    <source>
        <dbReference type="ARBA" id="ARBA00022960"/>
    </source>
</evidence>
<keyword evidence="4" id="KW-0808">Transferase</keyword>
<organism evidence="12 13">
    <name type="scientific">Methylorubrum extorquens</name>
    <name type="common">Methylobacterium dichloromethanicum</name>
    <name type="synonym">Methylobacterium extorquens</name>
    <dbReference type="NCBI Taxonomy" id="408"/>
    <lineage>
        <taxon>Bacteria</taxon>
        <taxon>Pseudomonadati</taxon>
        <taxon>Pseudomonadota</taxon>
        <taxon>Alphaproteobacteria</taxon>
        <taxon>Hyphomicrobiales</taxon>
        <taxon>Methylobacteriaceae</taxon>
        <taxon>Methylorubrum</taxon>
    </lineage>
</organism>
<evidence type="ECO:0000259" key="11">
    <source>
        <dbReference type="PROSITE" id="PS52029"/>
    </source>
</evidence>
<keyword evidence="5" id="KW-0378">Hydrolase</keyword>
<keyword evidence="3" id="KW-0328">Glycosyltransferase</keyword>
<dbReference type="PROSITE" id="PS52029">
    <property type="entry name" value="LD_TPASE"/>
    <property type="match status" value="1"/>
</dbReference>
<feature type="domain" description="L,D-TPase catalytic" evidence="11">
    <location>
        <begin position="92"/>
        <end position="229"/>
    </location>
</feature>
<feature type="compositionally biased region" description="Basic and acidic residues" evidence="10">
    <location>
        <begin position="252"/>
        <end position="264"/>
    </location>
</feature>
<evidence type="ECO:0000313" key="13">
    <source>
        <dbReference type="Proteomes" id="UP000180215"/>
    </source>
</evidence>
<feature type="active site" description="Proton donor/acceptor" evidence="9">
    <location>
        <position position="189"/>
    </location>
</feature>
<accession>A0A1S1PCW6</accession>
<dbReference type="Proteomes" id="UP000180215">
    <property type="component" value="Unassembled WGS sequence"/>
</dbReference>
<evidence type="ECO:0000313" key="12">
    <source>
        <dbReference type="EMBL" id="OHV17864.1"/>
    </source>
</evidence>
<evidence type="ECO:0000256" key="2">
    <source>
        <dbReference type="ARBA" id="ARBA00005992"/>
    </source>
</evidence>
<proteinExistence type="inferred from homology"/>
<sequence>MNEPGSLASPWQGGGPKRSTILRLTWLALALGGCVTDEPQQSDLVPVPNAAFTAMYGARPNERFPLPAIEIGGVDPRYFRQEVAYPRAEPPGTLVVDPGRKFLYLVREKGRALRYGVGVGRAGLAWSGSARVGRKAEWPRWTPTAEMIAREPDRNGPWRNGMAGGLGNPLGPRALYLFEGARDTLYRIHGTTEPQTIGTDVSSGCIRMFNQDIIDLYGRVPVETRVVVLPASEHVEELDGPVAQSTPSSVGDEPRGKGRRTVDG</sequence>
<evidence type="ECO:0000256" key="3">
    <source>
        <dbReference type="ARBA" id="ARBA00022676"/>
    </source>
</evidence>